<proteinExistence type="predicted"/>
<feature type="signal peptide" evidence="2">
    <location>
        <begin position="1"/>
        <end position="21"/>
    </location>
</feature>
<dbReference type="HOGENOM" id="CLU_119102_0_0_6"/>
<comment type="caution">
    <text evidence="3">The sequence shown here is derived from an EMBL/GenBank/DDBJ whole genome shotgun (WGS) entry which is preliminary data.</text>
</comment>
<organism evidence="3 4">
    <name type="scientific">Nitrosococcus oceani C-27</name>
    <dbReference type="NCBI Taxonomy" id="314279"/>
    <lineage>
        <taxon>Bacteria</taxon>
        <taxon>Pseudomonadati</taxon>
        <taxon>Pseudomonadota</taxon>
        <taxon>Gammaproteobacteria</taxon>
        <taxon>Chromatiales</taxon>
        <taxon>Chromatiaceae</taxon>
        <taxon>Nitrosococcus</taxon>
    </lineage>
</organism>
<evidence type="ECO:0000256" key="1">
    <source>
        <dbReference type="SAM" id="MobiDB-lite"/>
    </source>
</evidence>
<dbReference type="Pfam" id="PF11072">
    <property type="entry name" value="DUF2859"/>
    <property type="match status" value="1"/>
</dbReference>
<dbReference type="OrthoDB" id="8560395at2"/>
<name>A0A0E2Z579_9GAMM</name>
<accession>A0A0E2Z579</accession>
<dbReference type="Proteomes" id="UP000028839">
    <property type="component" value="Unassembled WGS sequence"/>
</dbReference>
<evidence type="ECO:0008006" key="5">
    <source>
        <dbReference type="Google" id="ProtNLM"/>
    </source>
</evidence>
<gene>
    <name evidence="3" type="ORF">IB75_03375</name>
</gene>
<protein>
    <recommendedName>
        <fullName evidence="5">Integrating conjugative element protein</fullName>
    </recommendedName>
</protein>
<dbReference type="NCBIfam" id="TIGR03765">
    <property type="entry name" value="ICE_PFL_4695"/>
    <property type="match status" value="1"/>
</dbReference>
<keyword evidence="2" id="KW-0732">Signal</keyword>
<reference evidence="3 4" key="1">
    <citation type="submission" date="2014-07" db="EMBL/GenBank/DDBJ databases">
        <title>Comparative analysis of Nitrosococcus oceani genome inventories of strains from Pacific and Atlantic gyres.</title>
        <authorList>
            <person name="Lim C.K."/>
            <person name="Wang L."/>
            <person name="Sayavedra-Soto L.A."/>
            <person name="Klotz M.G."/>
        </authorList>
    </citation>
    <scope>NUCLEOTIDE SEQUENCE [LARGE SCALE GENOMIC DNA]</scope>
    <source>
        <strain evidence="3 4">C-27</strain>
    </source>
</reference>
<sequence length="186" mass="19232">MLSVLVPALLLAIGGGSSALADLTVIYDSGQTQPLSPLLGPFQADETPSTDPAKASEPNPSSKSMLGPAVLSNLLPLHSPGLEVGDSGDTPLNPEVLTRLAQGNPRPFFLIGSDAVSLEWLAYHRDTLRSLGAVGMLVQADTEADVRRVAEVAQGLSITLGSGSDLAAALGIDRYPVLITPDGIRQ</sequence>
<dbReference type="EMBL" id="JPGN01000021">
    <property type="protein sequence ID" value="KFI20416.1"/>
    <property type="molecule type" value="Genomic_DNA"/>
</dbReference>
<feature type="chain" id="PRO_5002407856" description="Integrating conjugative element protein" evidence="2">
    <location>
        <begin position="22"/>
        <end position="186"/>
    </location>
</feature>
<dbReference type="InterPro" id="IPR021300">
    <property type="entry name" value="Integr_conj_element_PFL4695"/>
</dbReference>
<dbReference type="AlphaFoldDB" id="A0A0E2Z579"/>
<evidence type="ECO:0000256" key="2">
    <source>
        <dbReference type="SAM" id="SignalP"/>
    </source>
</evidence>
<evidence type="ECO:0000313" key="4">
    <source>
        <dbReference type="Proteomes" id="UP000028839"/>
    </source>
</evidence>
<evidence type="ECO:0000313" key="3">
    <source>
        <dbReference type="EMBL" id="KFI20416.1"/>
    </source>
</evidence>
<feature type="region of interest" description="Disordered" evidence="1">
    <location>
        <begin position="37"/>
        <end position="65"/>
    </location>
</feature>